<dbReference type="GO" id="GO:0046983">
    <property type="term" value="F:protein dimerization activity"/>
    <property type="evidence" value="ECO:0007669"/>
    <property type="project" value="InterPro"/>
</dbReference>
<dbReference type="OrthoDB" id="119381at2759"/>
<proteinExistence type="predicted"/>
<dbReference type="InterPro" id="IPR012337">
    <property type="entry name" value="RNaseH-like_sf"/>
</dbReference>
<comment type="caution">
    <text evidence="2">The sequence shown here is derived from an EMBL/GenBank/DDBJ whole genome shotgun (WGS) entry which is preliminary data.</text>
</comment>
<feature type="domain" description="HAT C-terminal dimerisation" evidence="1">
    <location>
        <begin position="1"/>
        <end position="41"/>
    </location>
</feature>
<protein>
    <recommendedName>
        <fullName evidence="1">HAT C-terminal dimerisation domain-containing protein</fullName>
    </recommendedName>
</protein>
<dbReference type="Proteomes" id="UP000198211">
    <property type="component" value="Unassembled WGS sequence"/>
</dbReference>
<dbReference type="PANTHER" id="PTHR40866:SF1">
    <property type="entry name" value="BED-TYPE DOMAIN-CONTAINING PROTEIN"/>
    <property type="match status" value="1"/>
</dbReference>
<dbReference type="PANTHER" id="PTHR40866">
    <property type="entry name" value="BED-TYPE DOMAIN-CONTAINING PROTEIN"/>
    <property type="match status" value="1"/>
</dbReference>
<reference evidence="3" key="1">
    <citation type="submission" date="2017-03" db="EMBL/GenBank/DDBJ databases">
        <title>Phytopthora megakarya and P. palmivora, two closely related causual agents of cacao black pod achieved similar genome size and gene model numbers by different mechanisms.</title>
        <authorList>
            <person name="Ali S."/>
            <person name="Shao J."/>
            <person name="Larry D.J."/>
            <person name="Kronmiller B."/>
            <person name="Shen D."/>
            <person name="Strem M.D."/>
            <person name="Melnick R.L."/>
            <person name="Guiltinan M.J."/>
            <person name="Tyler B.M."/>
            <person name="Meinhardt L.W."/>
            <person name="Bailey B.A."/>
        </authorList>
    </citation>
    <scope>NUCLEOTIDE SEQUENCE [LARGE SCALE GENOMIC DNA]</scope>
    <source>
        <strain evidence="3">zdho120</strain>
    </source>
</reference>
<accession>A0A225UIV3</accession>
<dbReference type="AlphaFoldDB" id="A0A225UIV3"/>
<gene>
    <name evidence="2" type="ORF">PHMEG_00037701</name>
</gene>
<dbReference type="EMBL" id="NBNE01016803">
    <property type="protein sequence ID" value="OWY93044.1"/>
    <property type="molecule type" value="Genomic_DNA"/>
</dbReference>
<evidence type="ECO:0000313" key="2">
    <source>
        <dbReference type="EMBL" id="OWY93044.1"/>
    </source>
</evidence>
<name>A0A225UIV3_9STRA</name>
<keyword evidence="3" id="KW-1185">Reference proteome</keyword>
<sequence>SIPPTSNAVERFFSVARVTFDHQRYSMLPLTLENIVFLREDSSYWNSSTDDALH</sequence>
<organism evidence="2 3">
    <name type="scientific">Phytophthora megakarya</name>
    <dbReference type="NCBI Taxonomy" id="4795"/>
    <lineage>
        <taxon>Eukaryota</taxon>
        <taxon>Sar</taxon>
        <taxon>Stramenopiles</taxon>
        <taxon>Oomycota</taxon>
        <taxon>Peronosporomycetes</taxon>
        <taxon>Peronosporales</taxon>
        <taxon>Peronosporaceae</taxon>
        <taxon>Phytophthora</taxon>
    </lineage>
</organism>
<dbReference type="Pfam" id="PF05699">
    <property type="entry name" value="Dimer_Tnp_hAT"/>
    <property type="match status" value="1"/>
</dbReference>
<feature type="non-terminal residue" evidence="2">
    <location>
        <position position="1"/>
    </location>
</feature>
<evidence type="ECO:0000313" key="3">
    <source>
        <dbReference type="Proteomes" id="UP000198211"/>
    </source>
</evidence>
<dbReference type="InterPro" id="IPR008906">
    <property type="entry name" value="HATC_C_dom"/>
</dbReference>
<dbReference type="SUPFAM" id="SSF53098">
    <property type="entry name" value="Ribonuclease H-like"/>
    <property type="match status" value="1"/>
</dbReference>
<evidence type="ECO:0000259" key="1">
    <source>
        <dbReference type="Pfam" id="PF05699"/>
    </source>
</evidence>